<dbReference type="EMBL" id="SIRT01000004">
    <property type="protein sequence ID" value="TBN04427.1"/>
    <property type="molecule type" value="Genomic_DNA"/>
</dbReference>
<dbReference type="Gene3D" id="2.30.38.10">
    <property type="entry name" value="Luciferase, Domain 3"/>
    <property type="match status" value="1"/>
</dbReference>
<dbReference type="PROSITE" id="PS00455">
    <property type="entry name" value="AMP_BINDING"/>
    <property type="match status" value="1"/>
</dbReference>
<name>A0A4Q9FEY4_9FLAO</name>
<dbReference type="Pfam" id="PF00668">
    <property type="entry name" value="Condensation"/>
    <property type="match status" value="1"/>
</dbReference>
<dbReference type="InterPro" id="IPR001242">
    <property type="entry name" value="Condensation_dom"/>
</dbReference>
<dbReference type="GO" id="GO:0005737">
    <property type="term" value="C:cytoplasm"/>
    <property type="evidence" value="ECO:0007669"/>
    <property type="project" value="TreeGrafter"/>
</dbReference>
<dbReference type="GO" id="GO:0031177">
    <property type="term" value="F:phosphopantetheine binding"/>
    <property type="evidence" value="ECO:0007669"/>
    <property type="project" value="TreeGrafter"/>
</dbReference>
<gene>
    <name evidence="3" type="ORF">EYD45_07360</name>
</gene>
<dbReference type="Gene3D" id="3.30.559.10">
    <property type="entry name" value="Chloramphenicol acetyltransferase-like domain"/>
    <property type="match status" value="1"/>
</dbReference>
<evidence type="ECO:0000259" key="2">
    <source>
        <dbReference type="Pfam" id="PF00668"/>
    </source>
</evidence>
<dbReference type="InterPro" id="IPR023213">
    <property type="entry name" value="CAT-like_dom_sf"/>
</dbReference>
<reference evidence="3 4" key="1">
    <citation type="submission" date="2019-02" db="EMBL/GenBank/DDBJ databases">
        <title>Hyunsoonleella sp., isolated from marine sediment.</title>
        <authorList>
            <person name="Liu B.-T."/>
        </authorList>
    </citation>
    <scope>NUCLEOTIDE SEQUENCE [LARGE SCALE GENOMIC DNA]</scope>
    <source>
        <strain evidence="3 4">T58</strain>
    </source>
</reference>
<organism evidence="3 4">
    <name type="scientific">Hyunsoonleella flava</name>
    <dbReference type="NCBI Taxonomy" id="2527939"/>
    <lineage>
        <taxon>Bacteria</taxon>
        <taxon>Pseudomonadati</taxon>
        <taxon>Bacteroidota</taxon>
        <taxon>Flavobacteriia</taxon>
        <taxon>Flavobacteriales</taxon>
        <taxon>Flavobacteriaceae</taxon>
    </lineage>
</organism>
<feature type="domain" description="AMP-dependent synthetase/ligase" evidence="1">
    <location>
        <begin position="501"/>
        <end position="846"/>
    </location>
</feature>
<dbReference type="CDD" id="cd05930">
    <property type="entry name" value="A_NRPS"/>
    <property type="match status" value="1"/>
</dbReference>
<dbReference type="Gene3D" id="3.40.50.980">
    <property type="match status" value="2"/>
</dbReference>
<dbReference type="Gene3D" id="3.30.300.30">
    <property type="match status" value="1"/>
</dbReference>
<dbReference type="GO" id="GO:0003824">
    <property type="term" value="F:catalytic activity"/>
    <property type="evidence" value="ECO:0007669"/>
    <property type="project" value="InterPro"/>
</dbReference>
<dbReference type="CDD" id="cd19531">
    <property type="entry name" value="LCL_NRPS-like"/>
    <property type="match status" value="1"/>
</dbReference>
<evidence type="ECO:0000259" key="1">
    <source>
        <dbReference type="Pfam" id="PF00501"/>
    </source>
</evidence>
<dbReference type="InterPro" id="IPR010071">
    <property type="entry name" value="AA_adenyl_dom"/>
</dbReference>
<protein>
    <submittedName>
        <fullName evidence="3">Amino acid adenylation domain-containing protein</fullName>
    </submittedName>
</protein>
<dbReference type="InterPro" id="IPR000873">
    <property type="entry name" value="AMP-dep_synth/lig_dom"/>
</dbReference>
<dbReference type="Pfam" id="PF00501">
    <property type="entry name" value="AMP-binding"/>
    <property type="match status" value="1"/>
</dbReference>
<dbReference type="GO" id="GO:0044550">
    <property type="term" value="P:secondary metabolite biosynthetic process"/>
    <property type="evidence" value="ECO:0007669"/>
    <property type="project" value="TreeGrafter"/>
</dbReference>
<accession>A0A4Q9FEY4</accession>
<evidence type="ECO:0000313" key="3">
    <source>
        <dbReference type="EMBL" id="TBN04427.1"/>
    </source>
</evidence>
<dbReference type="Gene3D" id="3.30.559.30">
    <property type="entry name" value="Nonribosomal peptide synthetase, condensation domain"/>
    <property type="match status" value="1"/>
</dbReference>
<dbReference type="RefSeq" id="WP_130963896.1">
    <property type="nucleotide sequence ID" value="NZ_SIRT01000004.1"/>
</dbReference>
<dbReference type="GO" id="GO:0043041">
    <property type="term" value="P:amino acid activation for nonribosomal peptide biosynthetic process"/>
    <property type="evidence" value="ECO:0007669"/>
    <property type="project" value="TreeGrafter"/>
</dbReference>
<keyword evidence="4" id="KW-1185">Reference proteome</keyword>
<dbReference type="InterPro" id="IPR045851">
    <property type="entry name" value="AMP-bd_C_sf"/>
</dbReference>
<dbReference type="OrthoDB" id="9778690at2"/>
<dbReference type="SUPFAM" id="SSF56801">
    <property type="entry name" value="Acetyl-CoA synthetase-like"/>
    <property type="match status" value="1"/>
</dbReference>
<dbReference type="InterPro" id="IPR020845">
    <property type="entry name" value="AMP-binding_CS"/>
</dbReference>
<dbReference type="SUPFAM" id="SSF52777">
    <property type="entry name" value="CoA-dependent acyltransferases"/>
    <property type="match status" value="2"/>
</dbReference>
<dbReference type="Proteomes" id="UP000291142">
    <property type="component" value="Unassembled WGS sequence"/>
</dbReference>
<dbReference type="PANTHER" id="PTHR45527">
    <property type="entry name" value="NONRIBOSOMAL PEPTIDE SYNTHETASE"/>
    <property type="match status" value="1"/>
</dbReference>
<dbReference type="NCBIfam" id="TIGR01733">
    <property type="entry name" value="AA-adenyl-dom"/>
    <property type="match status" value="1"/>
</dbReference>
<dbReference type="AlphaFoldDB" id="A0A4Q9FEY4"/>
<dbReference type="FunFam" id="3.40.50.980:FF:000001">
    <property type="entry name" value="Non-ribosomal peptide synthetase"/>
    <property type="match status" value="1"/>
</dbReference>
<evidence type="ECO:0000313" key="4">
    <source>
        <dbReference type="Proteomes" id="UP000291142"/>
    </source>
</evidence>
<comment type="caution">
    <text evidence="3">The sequence shown here is derived from an EMBL/GenBank/DDBJ whole genome shotgun (WGS) entry which is preliminary data.</text>
</comment>
<proteinExistence type="predicted"/>
<feature type="domain" description="Condensation" evidence="2">
    <location>
        <begin position="37"/>
        <end position="479"/>
    </location>
</feature>
<dbReference type="PANTHER" id="PTHR45527:SF1">
    <property type="entry name" value="FATTY ACID SYNTHASE"/>
    <property type="match status" value="1"/>
</dbReference>
<sequence length="976" mass="111519">MSEKEKSKASLLERWKNKKKQEKQLTSKISKVPEGIHIPLSYGQKRLWFLQQMYPNSPFYNYSEVYILSGKLNVEILKQALSKIYERHDVLKSTYHEENGKIYQVVNEDIPFEINEYDVSAPDGKTSKTKAQNILNKYTKHSFDLQNGPLLKVCIIKLGAKKHYLQLSMHHIVTDEWSMIIFRKQLSEYYIKLLAGKSVTGKKNNIQFTDYAYWESKQSLKSKNKEYWKHKLSGEIPVLNLPTDYTRPIKSTFKGKLSPKESFSKQFSQRIFDTANKLDITPFVLILSVYYVMLYRSSGQKDILVGSPVTDRDNSSLESVFGFFLNTLVLRVKITPSITFRDFVEHVKQTTLEAISHKNMPFSELVKVIKVERRSSTNPFFRVMFVYNEPLKTPSFGENLEVEHKFLDPKVSKFDLTLFVSEEGGALSYRFEYSTELFTTSSIDRFQNYFNNVLQGIVFNSELKIQNIPILAQNEKNLLFGNTKIYENHFKAFNGIHQIIEQYAQSTPYARAVTYKKEHLTYKELNEKANAIGKELISNNSTENHVIGLCIERSTDMIVGILAILKSGSSYLPLDPEYPKERIDFMIEDAEVKTILTTQAFSDKFAHSKAAKVYIDTKERSVSIDNINFPKSKASNLAYIIYTSGSTGKPKGVPITHKNIMSSTEGRLSFYDKNPSAFLLMSSISFDSSKAGIFWTLCTGGNLVIAEKRIEQDIDKLGDMIDENNISHTLMLPSLYKLMLQYVNITKLKSLTHVMVAGEACSANLCIEHFEKLPSTNLYNEYGPTEGSVWCIAHKIKQENIDDGIIPIGEPVANSKIYLLDEQLNPVPFSIVGEIYLGGPGLTSGYIKRPDLNQKAFIINPFNPPEKLYKTGDLAKYNRNKKLEFLGRSDQQIKIRGYRVELSEIEKVIAAYSDDIDDTFVLIENNNSELPGGIDIIVNLEENINRLIEQISIKEIENMISSVKALSNEQKNTYLT</sequence>